<comment type="caution">
    <text evidence="1">The sequence shown here is derived from an EMBL/GenBank/DDBJ whole genome shotgun (WGS) entry which is preliminary data.</text>
</comment>
<evidence type="ECO:0008006" key="3">
    <source>
        <dbReference type="Google" id="ProtNLM"/>
    </source>
</evidence>
<gene>
    <name evidence="1" type="ORF">DW142_15460</name>
</gene>
<dbReference type="Gene3D" id="3.40.50.12580">
    <property type="match status" value="1"/>
</dbReference>
<protein>
    <recommendedName>
        <fullName evidence="3">Capsule polysaccharide biosynthesis protein</fullName>
    </recommendedName>
</protein>
<sequence>MSIEETLLRFERKYMFLYEIEVNGFPVYTCFRDRVNLLLSGDETEKKVEYENEKGRVYPKRILDSFLKLKKFKKAKTLIFTSTMFRRDYGRNLAAEYLMEKYPESVAFEWPSRTDAYDIAYFQDPKKDRYCPIDFYVLVYKIYSYIHRKEESILEGKCRQRLIDYFSKESIVEDTAEKRVIQMLIQEMPKSYASTAISQQLFRKLFRKYKSIEYAIDFWGSGRENIIPVLPGKFEAIELQHGIITEFHPGYIYPTKANEKCKRFFARTLLLYGEATKKLLIQKSVFTEEQIEVIGNPRILKYKQEFGESSEKRQYILFTSQPFEQDVKGAEYYSEMIPILQSIQKQLNTDEKWKKYSLAIKLHPRENNGIKNKYEENIPECKVFDNATQLYELLGKSFLHITATSTTLYEAALFDTPTVLVPYQGYKSEDIFGFNVKKIKNKLPDELVESEKYEDYLKYLKNQTMNYM</sequence>
<reference evidence="1 2" key="1">
    <citation type="submission" date="2018-08" db="EMBL/GenBank/DDBJ databases">
        <title>A genome reference for cultivated species of the human gut microbiota.</title>
        <authorList>
            <person name="Zou Y."/>
            <person name="Xue W."/>
            <person name="Luo G."/>
        </authorList>
    </citation>
    <scope>NUCLEOTIDE SEQUENCE [LARGE SCALE GENOMIC DNA]</scope>
    <source>
        <strain evidence="1 2">AM12-54</strain>
    </source>
</reference>
<organism evidence="1 2">
    <name type="scientific">Mediterraneibacter gnavus</name>
    <name type="common">Ruminococcus gnavus</name>
    <dbReference type="NCBI Taxonomy" id="33038"/>
    <lineage>
        <taxon>Bacteria</taxon>
        <taxon>Bacillati</taxon>
        <taxon>Bacillota</taxon>
        <taxon>Clostridia</taxon>
        <taxon>Lachnospirales</taxon>
        <taxon>Lachnospiraceae</taxon>
        <taxon>Mediterraneibacter</taxon>
    </lineage>
</organism>
<name>A0A8B3BT78_MEDGN</name>
<dbReference type="AlphaFoldDB" id="A0A8B3BT78"/>
<evidence type="ECO:0000313" key="2">
    <source>
        <dbReference type="Proteomes" id="UP000283992"/>
    </source>
</evidence>
<dbReference type="RefSeq" id="WP_118341551.1">
    <property type="nucleotide sequence ID" value="NZ_QRLN01000041.1"/>
</dbReference>
<proteinExistence type="predicted"/>
<accession>A0A8B3BT78</accession>
<evidence type="ECO:0000313" key="1">
    <source>
        <dbReference type="EMBL" id="RHJ06733.1"/>
    </source>
</evidence>
<dbReference type="InterPro" id="IPR043148">
    <property type="entry name" value="TagF_C"/>
</dbReference>
<dbReference type="EMBL" id="QRLN01000041">
    <property type="protein sequence ID" value="RHJ06733.1"/>
    <property type="molecule type" value="Genomic_DNA"/>
</dbReference>
<dbReference type="SUPFAM" id="SSF53756">
    <property type="entry name" value="UDP-Glycosyltransferase/glycogen phosphorylase"/>
    <property type="match status" value="1"/>
</dbReference>
<dbReference type="Proteomes" id="UP000283992">
    <property type="component" value="Unassembled WGS sequence"/>
</dbReference>